<dbReference type="RefSeq" id="WP_264065612.1">
    <property type="nucleotide sequence ID" value="NZ_JACKTY010000012.1"/>
</dbReference>
<dbReference type="Gene3D" id="3.20.20.100">
    <property type="entry name" value="NADP-dependent oxidoreductase domain"/>
    <property type="match status" value="1"/>
</dbReference>
<dbReference type="Proteomes" id="UP001526201">
    <property type="component" value="Unassembled WGS sequence"/>
</dbReference>
<organism evidence="2 3">
    <name type="scientific">Mycolicibacterium komossense</name>
    <dbReference type="NCBI Taxonomy" id="1779"/>
    <lineage>
        <taxon>Bacteria</taxon>
        <taxon>Bacillati</taxon>
        <taxon>Actinomycetota</taxon>
        <taxon>Actinomycetes</taxon>
        <taxon>Mycobacteriales</taxon>
        <taxon>Mycobacteriaceae</taxon>
        <taxon>Mycolicibacterium</taxon>
    </lineage>
</organism>
<dbReference type="InterPro" id="IPR023210">
    <property type="entry name" value="NADP_OxRdtase_dom"/>
</dbReference>
<evidence type="ECO:0000313" key="3">
    <source>
        <dbReference type="Proteomes" id="UP001526201"/>
    </source>
</evidence>
<dbReference type="InterPro" id="IPR020471">
    <property type="entry name" value="AKR"/>
</dbReference>
<proteinExistence type="predicted"/>
<comment type="caution">
    <text evidence="2">The sequence shown here is derived from an EMBL/GenBank/DDBJ whole genome shotgun (WGS) entry which is preliminary data.</text>
</comment>
<accession>A0ABT3C5W8</accession>
<protein>
    <submittedName>
        <fullName evidence="2">Aldo/keto reductase</fullName>
    </submittedName>
</protein>
<feature type="domain" description="NADP-dependent oxidoreductase" evidence="1">
    <location>
        <begin position="20"/>
        <end position="322"/>
    </location>
</feature>
<evidence type="ECO:0000313" key="2">
    <source>
        <dbReference type="EMBL" id="MCV7224860.1"/>
    </source>
</evidence>
<reference evidence="2 3" key="1">
    <citation type="journal article" date="2022" name="BMC Genomics">
        <title>Comparative genome analysis of mycobacteria focusing on tRNA and non-coding RNA.</title>
        <authorList>
            <person name="Behra P.R.K."/>
            <person name="Pettersson B.M.F."/>
            <person name="Ramesh M."/>
            <person name="Das S."/>
            <person name="Dasgupta S."/>
            <person name="Kirsebom L.A."/>
        </authorList>
    </citation>
    <scope>NUCLEOTIDE SEQUENCE [LARGE SCALE GENOMIC DNA]</scope>
    <source>
        <strain evidence="2 3">DSM 44078</strain>
    </source>
</reference>
<evidence type="ECO:0000259" key="1">
    <source>
        <dbReference type="Pfam" id="PF00248"/>
    </source>
</evidence>
<sequence length="337" mass="36030">MTAHDTPVRLGRTPVTVTALGFGATAIAGMYTEVSDETAQDTVEAAWALGLRYFDAAPQYGRGNGEVRLGRGLAGYPRDDYVLSSKVGRLLRADAPQHPDDYDSTGRPYDAGAPDVATVYDYSRDGVLRSIEESLTRLGTDRLDIALVHDPDDYVDEALATAFPALIELREQKVVSAIGAGMNQTAALERFARESDPDLFLLAGRYTLMEQAALQSFLPLCAQRGIAVVAGGVFNSGLLADAGPGARYNYDPAPPDLIARARQLAALCQRHDVPLKAAALQFPMGHPAIAAVLTGARSRAEITENATLFDQPIPPELWDDLKAEQLIAADAPTPADP</sequence>
<dbReference type="SUPFAM" id="SSF51430">
    <property type="entry name" value="NAD(P)-linked oxidoreductase"/>
    <property type="match status" value="1"/>
</dbReference>
<dbReference type="PANTHER" id="PTHR42686">
    <property type="entry name" value="GH17980P-RELATED"/>
    <property type="match status" value="1"/>
</dbReference>
<dbReference type="InterPro" id="IPR036812">
    <property type="entry name" value="NAD(P)_OxRdtase_dom_sf"/>
</dbReference>
<name>A0ABT3C5W8_9MYCO</name>
<dbReference type="EMBL" id="JACKTY010000012">
    <property type="protein sequence ID" value="MCV7224860.1"/>
    <property type="molecule type" value="Genomic_DNA"/>
</dbReference>
<gene>
    <name evidence="2" type="ORF">H7J73_02230</name>
</gene>
<dbReference type="CDD" id="cd19152">
    <property type="entry name" value="AKR_AKR15A"/>
    <property type="match status" value="1"/>
</dbReference>
<keyword evidence="3" id="KW-1185">Reference proteome</keyword>
<dbReference type="Pfam" id="PF00248">
    <property type="entry name" value="Aldo_ket_red"/>
    <property type="match status" value="1"/>
</dbReference>
<dbReference type="PANTHER" id="PTHR42686:SF1">
    <property type="entry name" value="GH17980P-RELATED"/>
    <property type="match status" value="1"/>
</dbReference>